<evidence type="ECO:0000256" key="6">
    <source>
        <dbReference type="ARBA" id="ARBA00022485"/>
    </source>
</evidence>
<evidence type="ECO:0000256" key="11">
    <source>
        <dbReference type="ARBA" id="ARBA00022741"/>
    </source>
</evidence>
<dbReference type="SUPFAM" id="SSF55874">
    <property type="entry name" value="ATPase domain of HSP90 chaperone/DNA topoisomerase II/histidine kinase"/>
    <property type="match status" value="1"/>
</dbReference>
<dbReference type="InterPro" id="IPR005467">
    <property type="entry name" value="His_kinase_dom"/>
</dbReference>
<keyword evidence="16" id="KW-0411">Iron-sulfur</keyword>
<evidence type="ECO:0000313" key="21">
    <source>
        <dbReference type="Proteomes" id="UP000198984"/>
    </source>
</evidence>
<evidence type="ECO:0000256" key="18">
    <source>
        <dbReference type="ARBA" id="ARBA00030800"/>
    </source>
</evidence>
<dbReference type="GO" id="GO:0005737">
    <property type="term" value="C:cytoplasm"/>
    <property type="evidence" value="ECO:0007669"/>
    <property type="project" value="UniProtKB-SubCell"/>
</dbReference>
<keyword evidence="14" id="KW-0408">Iron</keyword>
<evidence type="ECO:0000256" key="5">
    <source>
        <dbReference type="ARBA" id="ARBA00017322"/>
    </source>
</evidence>
<evidence type="ECO:0000256" key="8">
    <source>
        <dbReference type="ARBA" id="ARBA00022553"/>
    </source>
</evidence>
<dbReference type="PRINTS" id="PR00344">
    <property type="entry name" value="BCTRLSENSOR"/>
</dbReference>
<dbReference type="InterPro" id="IPR003594">
    <property type="entry name" value="HATPase_dom"/>
</dbReference>
<evidence type="ECO:0000256" key="16">
    <source>
        <dbReference type="ARBA" id="ARBA00023014"/>
    </source>
</evidence>
<evidence type="ECO:0000256" key="17">
    <source>
        <dbReference type="ARBA" id="ARBA00024827"/>
    </source>
</evidence>
<evidence type="ECO:0000256" key="3">
    <source>
        <dbReference type="ARBA" id="ARBA00004496"/>
    </source>
</evidence>
<dbReference type="CDD" id="cd16917">
    <property type="entry name" value="HATPase_UhpB-NarQ-NarX-like"/>
    <property type="match status" value="1"/>
</dbReference>
<evidence type="ECO:0000256" key="15">
    <source>
        <dbReference type="ARBA" id="ARBA00023012"/>
    </source>
</evidence>
<dbReference type="GO" id="GO:0016020">
    <property type="term" value="C:membrane"/>
    <property type="evidence" value="ECO:0007669"/>
    <property type="project" value="InterPro"/>
</dbReference>
<dbReference type="SMART" id="SM00387">
    <property type="entry name" value="HATPase_c"/>
    <property type="match status" value="1"/>
</dbReference>
<dbReference type="PROSITE" id="PS50109">
    <property type="entry name" value="HIS_KIN"/>
    <property type="match status" value="1"/>
</dbReference>
<sequence>MKDDFEKQLLQLQLEIQEQTLNNISQEIHDNVGQMLSLAKIQLNIMEQRQTTDTELLYMVKDNIGRVMTDLRDIAKSLNSERLQALTLYEVIDQEIQRFNRGDFIKAVLVQEGTEQKMDMQKKLILFRIIQECLQNVLKHANAANVHITLRYGPEHLEIHVQDDGVGFDVAAEQHQGKGLGLDNITNRVRLISGLASVHSIIDKGTLIIIITPYA</sequence>
<keyword evidence="10" id="KW-0479">Metal-binding</keyword>
<evidence type="ECO:0000256" key="13">
    <source>
        <dbReference type="ARBA" id="ARBA00022840"/>
    </source>
</evidence>
<organism evidence="20 21">
    <name type="scientific">Chitinophaga rupis</name>
    <dbReference type="NCBI Taxonomy" id="573321"/>
    <lineage>
        <taxon>Bacteria</taxon>
        <taxon>Pseudomonadati</taxon>
        <taxon>Bacteroidota</taxon>
        <taxon>Chitinophagia</taxon>
        <taxon>Chitinophagales</taxon>
        <taxon>Chitinophagaceae</taxon>
        <taxon>Chitinophaga</taxon>
    </lineage>
</organism>
<evidence type="ECO:0000256" key="9">
    <source>
        <dbReference type="ARBA" id="ARBA00022679"/>
    </source>
</evidence>
<gene>
    <name evidence="20" type="ORF">SAMN04488505_105277</name>
</gene>
<accession>A0A1H8A0V9</accession>
<dbReference type="Pfam" id="PF07730">
    <property type="entry name" value="HisKA_3"/>
    <property type="match status" value="1"/>
</dbReference>
<dbReference type="Pfam" id="PF02518">
    <property type="entry name" value="HATPase_c"/>
    <property type="match status" value="1"/>
</dbReference>
<keyword evidence="6" id="KW-0004">4Fe-4S</keyword>
<name>A0A1H8A0V9_9BACT</name>
<keyword evidence="13" id="KW-0067">ATP-binding</keyword>
<comment type="function">
    <text evidence="17">Member of the two-component regulatory system NreB/NreC involved in the control of dissimilatory nitrate/nitrite reduction in response to oxygen. NreB functions as a direct oxygen sensor histidine kinase which is autophosphorylated, in the absence of oxygen, probably at the conserved histidine residue, and transfers its phosphate group probably to a conserved aspartate residue of NreC. NreB/NreC activates the expression of the nitrate (narGHJI) and nitrite (nir) reductase operons, as well as the putative nitrate transporter gene narT.</text>
</comment>
<keyword evidence="11" id="KW-0547">Nucleotide-binding</keyword>
<dbReference type="GO" id="GO:0000155">
    <property type="term" value="F:phosphorelay sensor kinase activity"/>
    <property type="evidence" value="ECO:0007669"/>
    <property type="project" value="InterPro"/>
</dbReference>
<comment type="subcellular location">
    <subcellularLocation>
        <location evidence="3">Cytoplasm</location>
    </subcellularLocation>
</comment>
<dbReference type="Gene3D" id="1.20.5.1930">
    <property type="match status" value="1"/>
</dbReference>
<evidence type="ECO:0000313" key="20">
    <source>
        <dbReference type="EMBL" id="SEM64350.1"/>
    </source>
</evidence>
<evidence type="ECO:0000256" key="7">
    <source>
        <dbReference type="ARBA" id="ARBA00022490"/>
    </source>
</evidence>
<keyword evidence="8" id="KW-0597">Phosphoprotein</keyword>
<evidence type="ECO:0000256" key="4">
    <source>
        <dbReference type="ARBA" id="ARBA00012438"/>
    </source>
</evidence>
<comment type="cofactor">
    <cofactor evidence="2">
        <name>[4Fe-4S] cluster</name>
        <dbReference type="ChEBI" id="CHEBI:49883"/>
    </cofactor>
</comment>
<evidence type="ECO:0000256" key="14">
    <source>
        <dbReference type="ARBA" id="ARBA00023004"/>
    </source>
</evidence>
<comment type="catalytic activity">
    <reaction evidence="1">
        <text>ATP + protein L-histidine = ADP + protein N-phospho-L-histidine.</text>
        <dbReference type="EC" id="2.7.13.3"/>
    </reaction>
</comment>
<dbReference type="InterPro" id="IPR011712">
    <property type="entry name" value="Sig_transdc_His_kin_sub3_dim/P"/>
</dbReference>
<dbReference type="EC" id="2.7.13.3" evidence="4"/>
<evidence type="ECO:0000256" key="12">
    <source>
        <dbReference type="ARBA" id="ARBA00022777"/>
    </source>
</evidence>
<dbReference type="InterPro" id="IPR036890">
    <property type="entry name" value="HATPase_C_sf"/>
</dbReference>
<feature type="domain" description="Histidine kinase" evidence="19">
    <location>
        <begin position="23"/>
        <end position="215"/>
    </location>
</feature>
<dbReference type="InterPro" id="IPR050482">
    <property type="entry name" value="Sensor_HK_TwoCompSys"/>
</dbReference>
<dbReference type="Gene3D" id="3.30.565.10">
    <property type="entry name" value="Histidine kinase-like ATPase, C-terminal domain"/>
    <property type="match status" value="1"/>
</dbReference>
<dbReference type="STRING" id="573321.SAMN04488505_105277"/>
<keyword evidence="12 20" id="KW-0418">Kinase</keyword>
<dbReference type="GO" id="GO:0051539">
    <property type="term" value="F:4 iron, 4 sulfur cluster binding"/>
    <property type="evidence" value="ECO:0007669"/>
    <property type="project" value="UniProtKB-KW"/>
</dbReference>
<keyword evidence="21" id="KW-1185">Reference proteome</keyword>
<keyword evidence="15" id="KW-0902">Two-component regulatory system</keyword>
<dbReference type="AlphaFoldDB" id="A0A1H8A0V9"/>
<protein>
    <recommendedName>
        <fullName evidence="5">Oxygen sensor histidine kinase NreB</fullName>
        <ecNumber evidence="4">2.7.13.3</ecNumber>
    </recommendedName>
    <alternativeName>
        <fullName evidence="18">Nitrogen regulation protein B</fullName>
    </alternativeName>
</protein>
<keyword evidence="7" id="KW-0963">Cytoplasm</keyword>
<dbReference type="GO" id="GO:0046872">
    <property type="term" value="F:metal ion binding"/>
    <property type="evidence" value="ECO:0007669"/>
    <property type="project" value="UniProtKB-KW"/>
</dbReference>
<dbReference type="PANTHER" id="PTHR24421:SF10">
    <property type="entry name" value="NITRATE_NITRITE SENSOR PROTEIN NARQ"/>
    <property type="match status" value="1"/>
</dbReference>
<evidence type="ECO:0000256" key="2">
    <source>
        <dbReference type="ARBA" id="ARBA00001966"/>
    </source>
</evidence>
<reference evidence="20 21" key="1">
    <citation type="submission" date="2016-10" db="EMBL/GenBank/DDBJ databases">
        <authorList>
            <person name="de Groot N.N."/>
        </authorList>
    </citation>
    <scope>NUCLEOTIDE SEQUENCE [LARGE SCALE GENOMIC DNA]</scope>
    <source>
        <strain evidence="20 21">DSM 21039</strain>
    </source>
</reference>
<evidence type="ECO:0000256" key="10">
    <source>
        <dbReference type="ARBA" id="ARBA00022723"/>
    </source>
</evidence>
<proteinExistence type="predicted"/>
<dbReference type="GO" id="GO:0046983">
    <property type="term" value="F:protein dimerization activity"/>
    <property type="evidence" value="ECO:0007669"/>
    <property type="project" value="InterPro"/>
</dbReference>
<keyword evidence="9" id="KW-0808">Transferase</keyword>
<dbReference type="Proteomes" id="UP000198984">
    <property type="component" value="Unassembled WGS sequence"/>
</dbReference>
<dbReference type="EMBL" id="FOBB01000005">
    <property type="protein sequence ID" value="SEM64350.1"/>
    <property type="molecule type" value="Genomic_DNA"/>
</dbReference>
<dbReference type="InterPro" id="IPR004358">
    <property type="entry name" value="Sig_transdc_His_kin-like_C"/>
</dbReference>
<dbReference type="PANTHER" id="PTHR24421">
    <property type="entry name" value="NITRATE/NITRITE SENSOR PROTEIN NARX-RELATED"/>
    <property type="match status" value="1"/>
</dbReference>
<evidence type="ECO:0000256" key="1">
    <source>
        <dbReference type="ARBA" id="ARBA00000085"/>
    </source>
</evidence>
<evidence type="ECO:0000259" key="19">
    <source>
        <dbReference type="PROSITE" id="PS50109"/>
    </source>
</evidence>
<dbReference type="GO" id="GO:0005524">
    <property type="term" value="F:ATP binding"/>
    <property type="evidence" value="ECO:0007669"/>
    <property type="project" value="UniProtKB-KW"/>
</dbReference>